<dbReference type="RefSeq" id="WP_183549661.1">
    <property type="nucleotide sequence ID" value="NZ_BMQT01000012.1"/>
</dbReference>
<dbReference type="Proteomes" id="UP000577707">
    <property type="component" value="Unassembled WGS sequence"/>
</dbReference>
<keyword evidence="1" id="KW-0472">Membrane</keyword>
<evidence type="ECO:0000313" key="3">
    <source>
        <dbReference type="Proteomes" id="UP000577707"/>
    </source>
</evidence>
<feature type="transmembrane region" description="Helical" evidence="1">
    <location>
        <begin position="12"/>
        <end position="30"/>
    </location>
</feature>
<dbReference type="AlphaFoldDB" id="A0A7W5A8J5"/>
<keyword evidence="1" id="KW-0812">Transmembrane</keyword>
<sequence>MSEVVLTGARLLNGVTAGIYIAFLVAFMSALHGQPDEVYARVMNRLNVVIVNPVFLAFFLGAPLLALVLLGWHRGPLSITAACLAIAAVVITVAANLPLNDALANGGAVSSFERPWLIFHTLRTLAATGAFVLLSLPGVVTRMPG</sequence>
<dbReference type="InterPro" id="IPR013901">
    <property type="entry name" value="Anthrone_oxy"/>
</dbReference>
<dbReference type="Pfam" id="PF08592">
    <property type="entry name" value="Anthrone_oxy"/>
    <property type="match status" value="1"/>
</dbReference>
<keyword evidence="3" id="KW-1185">Reference proteome</keyword>
<comment type="caution">
    <text evidence="2">The sequence shown here is derived from an EMBL/GenBank/DDBJ whole genome shotgun (WGS) entry which is preliminary data.</text>
</comment>
<organism evidence="2 3">
    <name type="scientific">Nocardioides albus</name>
    <dbReference type="NCBI Taxonomy" id="1841"/>
    <lineage>
        <taxon>Bacteria</taxon>
        <taxon>Bacillati</taxon>
        <taxon>Actinomycetota</taxon>
        <taxon>Actinomycetes</taxon>
        <taxon>Propionibacteriales</taxon>
        <taxon>Nocardioidaceae</taxon>
        <taxon>Nocardioides</taxon>
    </lineage>
</organism>
<accession>A0A7W5A8J5</accession>
<gene>
    <name evidence="2" type="ORF">FHS12_004440</name>
</gene>
<feature type="transmembrane region" description="Helical" evidence="1">
    <location>
        <begin position="77"/>
        <end position="97"/>
    </location>
</feature>
<name>A0A7W5A8J5_9ACTN</name>
<keyword evidence="1" id="KW-1133">Transmembrane helix</keyword>
<proteinExistence type="predicted"/>
<evidence type="ECO:0000256" key="1">
    <source>
        <dbReference type="SAM" id="Phobius"/>
    </source>
</evidence>
<feature type="transmembrane region" description="Helical" evidence="1">
    <location>
        <begin position="117"/>
        <end position="140"/>
    </location>
</feature>
<dbReference type="EMBL" id="JACHXG010000011">
    <property type="protein sequence ID" value="MBB3091470.1"/>
    <property type="molecule type" value="Genomic_DNA"/>
</dbReference>
<protein>
    <submittedName>
        <fullName evidence="2">Putative membrane protein</fullName>
    </submittedName>
</protein>
<feature type="transmembrane region" description="Helical" evidence="1">
    <location>
        <begin position="50"/>
        <end position="70"/>
    </location>
</feature>
<evidence type="ECO:0000313" key="2">
    <source>
        <dbReference type="EMBL" id="MBB3091470.1"/>
    </source>
</evidence>
<reference evidence="2 3" key="1">
    <citation type="submission" date="2020-08" db="EMBL/GenBank/DDBJ databases">
        <title>Genomic Encyclopedia of Type Strains, Phase III (KMG-III): the genomes of soil and plant-associated and newly described type strains.</title>
        <authorList>
            <person name="Whitman W."/>
        </authorList>
    </citation>
    <scope>NUCLEOTIDE SEQUENCE [LARGE SCALE GENOMIC DNA]</scope>
    <source>
        <strain evidence="2 3">CECT 3302</strain>
    </source>
</reference>